<sequence length="98" mass="10863">MPYAIFTTDKPNSAELRAKVREVHLKYLDANMHRLLAAGAVTADDGTGGHGGILIVETDVREEAEAFIAGDPFTKAGLFEKVTVTRWRKAYFNKQKLI</sequence>
<dbReference type="InterPro" id="IPR051807">
    <property type="entry name" value="Sec-metab_biosynth-assoc"/>
</dbReference>
<proteinExistence type="inferred from homology"/>
<accession>A0A1F6VAQ0</accession>
<comment type="caution">
    <text evidence="3">The sequence shown here is derived from an EMBL/GenBank/DDBJ whole genome shotgun (WGS) entry which is preliminary data.</text>
</comment>
<dbReference type="InterPro" id="IPR005545">
    <property type="entry name" value="YCII"/>
</dbReference>
<feature type="domain" description="YCII-related" evidence="2">
    <location>
        <begin position="1"/>
        <end position="88"/>
    </location>
</feature>
<dbReference type="AlphaFoldDB" id="A0A1F6VAQ0"/>
<dbReference type="PANTHER" id="PTHR33606:SF3">
    <property type="entry name" value="PROTEIN YCII"/>
    <property type="match status" value="1"/>
</dbReference>
<dbReference type="Pfam" id="PF03795">
    <property type="entry name" value="YCII"/>
    <property type="match status" value="1"/>
</dbReference>
<dbReference type="PANTHER" id="PTHR33606">
    <property type="entry name" value="PROTEIN YCII"/>
    <property type="match status" value="1"/>
</dbReference>
<evidence type="ECO:0000259" key="2">
    <source>
        <dbReference type="Pfam" id="PF03795"/>
    </source>
</evidence>
<dbReference type="Proteomes" id="UP000179076">
    <property type="component" value="Unassembled WGS sequence"/>
</dbReference>
<dbReference type="SUPFAM" id="SSF54909">
    <property type="entry name" value="Dimeric alpha+beta barrel"/>
    <property type="match status" value="1"/>
</dbReference>
<evidence type="ECO:0000256" key="1">
    <source>
        <dbReference type="ARBA" id="ARBA00007689"/>
    </source>
</evidence>
<reference evidence="3 4" key="1">
    <citation type="journal article" date="2016" name="Nat. Commun.">
        <title>Thousands of microbial genomes shed light on interconnected biogeochemical processes in an aquifer system.</title>
        <authorList>
            <person name="Anantharaman K."/>
            <person name="Brown C.T."/>
            <person name="Hug L.A."/>
            <person name="Sharon I."/>
            <person name="Castelle C.J."/>
            <person name="Probst A.J."/>
            <person name="Thomas B.C."/>
            <person name="Singh A."/>
            <person name="Wilkins M.J."/>
            <person name="Karaoz U."/>
            <person name="Brodie E.L."/>
            <person name="Williams K.H."/>
            <person name="Hubbard S.S."/>
            <person name="Banfield J.F."/>
        </authorList>
    </citation>
    <scope>NUCLEOTIDE SEQUENCE [LARGE SCALE GENOMIC DNA]</scope>
</reference>
<name>A0A1F6VAQ0_9PROT</name>
<dbReference type="InterPro" id="IPR011008">
    <property type="entry name" value="Dimeric_a/b-barrel"/>
</dbReference>
<dbReference type="EMBL" id="MFSP01000082">
    <property type="protein sequence ID" value="OGI66649.1"/>
    <property type="molecule type" value="Genomic_DNA"/>
</dbReference>
<dbReference type="Gene3D" id="3.30.70.1060">
    <property type="entry name" value="Dimeric alpha+beta barrel"/>
    <property type="match status" value="1"/>
</dbReference>
<gene>
    <name evidence="3" type="ORF">A2W18_01730</name>
</gene>
<protein>
    <recommendedName>
        <fullName evidence="2">YCII-related domain-containing protein</fullName>
    </recommendedName>
</protein>
<evidence type="ECO:0000313" key="4">
    <source>
        <dbReference type="Proteomes" id="UP000179076"/>
    </source>
</evidence>
<comment type="similarity">
    <text evidence="1">Belongs to the YciI family.</text>
</comment>
<organism evidence="3 4">
    <name type="scientific">Candidatus Muproteobacteria bacterium RBG_16_60_9</name>
    <dbReference type="NCBI Taxonomy" id="1817755"/>
    <lineage>
        <taxon>Bacteria</taxon>
        <taxon>Pseudomonadati</taxon>
        <taxon>Pseudomonadota</taxon>
        <taxon>Candidatus Muproteobacteria</taxon>
    </lineage>
</organism>
<evidence type="ECO:0000313" key="3">
    <source>
        <dbReference type="EMBL" id="OGI66649.1"/>
    </source>
</evidence>